<organism evidence="1 2">
    <name type="scientific">Trematosphaeria pertusa</name>
    <dbReference type="NCBI Taxonomy" id="390896"/>
    <lineage>
        <taxon>Eukaryota</taxon>
        <taxon>Fungi</taxon>
        <taxon>Dikarya</taxon>
        <taxon>Ascomycota</taxon>
        <taxon>Pezizomycotina</taxon>
        <taxon>Dothideomycetes</taxon>
        <taxon>Pleosporomycetidae</taxon>
        <taxon>Pleosporales</taxon>
        <taxon>Massarineae</taxon>
        <taxon>Trematosphaeriaceae</taxon>
        <taxon>Trematosphaeria</taxon>
    </lineage>
</organism>
<keyword evidence="2" id="KW-1185">Reference proteome</keyword>
<gene>
    <name evidence="1" type="ORF">BU26DRAFT_502829</name>
</gene>
<dbReference type="RefSeq" id="XP_033687352.1">
    <property type="nucleotide sequence ID" value="XM_033826659.1"/>
</dbReference>
<protein>
    <submittedName>
        <fullName evidence="1">Uncharacterized protein</fullName>
    </submittedName>
</protein>
<dbReference type="Proteomes" id="UP000800094">
    <property type="component" value="Unassembled WGS sequence"/>
</dbReference>
<dbReference type="AlphaFoldDB" id="A0A6A6IQL1"/>
<dbReference type="EMBL" id="ML987192">
    <property type="protein sequence ID" value="KAF2252348.1"/>
    <property type="molecule type" value="Genomic_DNA"/>
</dbReference>
<name>A0A6A6IQL1_9PLEO</name>
<evidence type="ECO:0000313" key="1">
    <source>
        <dbReference type="EMBL" id="KAF2252348.1"/>
    </source>
</evidence>
<sequence length="282" mass="31477">MDAELLLLPQGDEGTGFRTKNAPGERFRRVLFDRGDALIAKATIISITHGTVKNDDLATLLVFEFRFVSNNRSRRFIRSTITITFEDATKGRNVPPEVYRIAPEGRCALNRTETMRNTKQTANAGVNTGTLPGVGVDVGYVWEVEKSETREHWTIFTGMKRQLGDCREDNAVIWSMEENNEKKDGIPSFVRTAVLLRRKENEPFSFTVKIRTDVDFVSEVKALFGLEKADTIDPVEIDPEIDPEDLRVESLGAGGAHLPDLDSLDLAKQAAVEVLTLLDATH</sequence>
<accession>A0A6A6IQL1</accession>
<reference evidence="1" key="1">
    <citation type="journal article" date="2020" name="Stud. Mycol.">
        <title>101 Dothideomycetes genomes: a test case for predicting lifestyles and emergence of pathogens.</title>
        <authorList>
            <person name="Haridas S."/>
            <person name="Albert R."/>
            <person name="Binder M."/>
            <person name="Bloem J."/>
            <person name="Labutti K."/>
            <person name="Salamov A."/>
            <person name="Andreopoulos B."/>
            <person name="Baker S."/>
            <person name="Barry K."/>
            <person name="Bills G."/>
            <person name="Bluhm B."/>
            <person name="Cannon C."/>
            <person name="Castanera R."/>
            <person name="Culley D."/>
            <person name="Daum C."/>
            <person name="Ezra D."/>
            <person name="Gonzalez J."/>
            <person name="Henrissat B."/>
            <person name="Kuo A."/>
            <person name="Liang C."/>
            <person name="Lipzen A."/>
            <person name="Lutzoni F."/>
            <person name="Magnuson J."/>
            <person name="Mondo S."/>
            <person name="Nolan M."/>
            <person name="Ohm R."/>
            <person name="Pangilinan J."/>
            <person name="Park H.-J."/>
            <person name="Ramirez L."/>
            <person name="Alfaro M."/>
            <person name="Sun H."/>
            <person name="Tritt A."/>
            <person name="Yoshinaga Y."/>
            <person name="Zwiers L.-H."/>
            <person name="Turgeon B."/>
            <person name="Goodwin S."/>
            <person name="Spatafora J."/>
            <person name="Crous P."/>
            <person name="Grigoriev I."/>
        </authorList>
    </citation>
    <scope>NUCLEOTIDE SEQUENCE</scope>
    <source>
        <strain evidence="1">CBS 122368</strain>
    </source>
</reference>
<evidence type="ECO:0000313" key="2">
    <source>
        <dbReference type="Proteomes" id="UP000800094"/>
    </source>
</evidence>
<proteinExistence type="predicted"/>
<dbReference type="OrthoDB" id="3796612at2759"/>
<dbReference type="GeneID" id="54579989"/>